<dbReference type="InterPro" id="IPR006579">
    <property type="entry name" value="Pre_C2HC_dom"/>
</dbReference>
<dbReference type="OrthoDB" id="6434386at2759"/>
<keyword evidence="3" id="KW-1185">Reference proteome</keyword>
<gene>
    <name evidence="2" type="ORF">AVEN_255129_1</name>
</gene>
<organism evidence="2 3">
    <name type="scientific">Araneus ventricosus</name>
    <name type="common">Orbweaver spider</name>
    <name type="synonym">Epeira ventricosa</name>
    <dbReference type="NCBI Taxonomy" id="182803"/>
    <lineage>
        <taxon>Eukaryota</taxon>
        <taxon>Metazoa</taxon>
        <taxon>Ecdysozoa</taxon>
        <taxon>Arthropoda</taxon>
        <taxon>Chelicerata</taxon>
        <taxon>Arachnida</taxon>
        <taxon>Araneae</taxon>
        <taxon>Araneomorphae</taxon>
        <taxon>Entelegynae</taxon>
        <taxon>Araneoidea</taxon>
        <taxon>Araneidae</taxon>
        <taxon>Araneus</taxon>
    </lineage>
</organism>
<proteinExistence type="predicted"/>
<comment type="caution">
    <text evidence="2">The sequence shown here is derived from an EMBL/GenBank/DDBJ whole genome shotgun (WGS) entry which is preliminary data.</text>
</comment>
<protein>
    <recommendedName>
        <fullName evidence="1">Pre-C2HC domain-containing protein</fullName>
    </recommendedName>
</protein>
<evidence type="ECO:0000313" key="3">
    <source>
        <dbReference type="Proteomes" id="UP000499080"/>
    </source>
</evidence>
<reference evidence="2 3" key="1">
    <citation type="journal article" date="2019" name="Sci. Rep.">
        <title>Orb-weaving spider Araneus ventricosus genome elucidates the spidroin gene catalogue.</title>
        <authorList>
            <person name="Kono N."/>
            <person name="Nakamura H."/>
            <person name="Ohtoshi R."/>
            <person name="Moran D.A.P."/>
            <person name="Shinohara A."/>
            <person name="Yoshida Y."/>
            <person name="Fujiwara M."/>
            <person name="Mori M."/>
            <person name="Tomita M."/>
            <person name="Arakawa K."/>
        </authorList>
    </citation>
    <scope>NUCLEOTIDE SEQUENCE [LARGE SCALE GENOMIC DNA]</scope>
</reference>
<sequence>MKQHPIQMRNRYQHLELDNSNALEIPYIILKLSENYNIILQEIIRKYPGTTNTLFRGSIKITPKTMEERNEIIKLLQDKKQEYVLYEPTADRPIKAIIKGLHINTRTDKKELEEINYEVIRIHQFKNFKEQSLLPIFQIDVRRTPQTQNIYNIIHLCYLNI</sequence>
<dbReference type="AlphaFoldDB" id="A0A4Y2BCE2"/>
<dbReference type="Pfam" id="PF07530">
    <property type="entry name" value="PRE_C2HC"/>
    <property type="match status" value="1"/>
</dbReference>
<evidence type="ECO:0000313" key="2">
    <source>
        <dbReference type="EMBL" id="GBL88956.1"/>
    </source>
</evidence>
<feature type="domain" description="Pre-C2HC" evidence="1">
    <location>
        <begin position="109"/>
        <end position="160"/>
    </location>
</feature>
<dbReference type="EMBL" id="BGPR01000063">
    <property type="protein sequence ID" value="GBL88956.1"/>
    <property type="molecule type" value="Genomic_DNA"/>
</dbReference>
<accession>A0A4Y2BCE2</accession>
<name>A0A4Y2BCE2_ARAVE</name>
<evidence type="ECO:0000259" key="1">
    <source>
        <dbReference type="Pfam" id="PF07530"/>
    </source>
</evidence>
<dbReference type="Proteomes" id="UP000499080">
    <property type="component" value="Unassembled WGS sequence"/>
</dbReference>